<accession>A0A7U2MKM3</accession>
<evidence type="ECO:0000313" key="5">
    <source>
        <dbReference type="Proteomes" id="UP000596276"/>
    </source>
</evidence>
<dbReference type="GO" id="GO:0097176">
    <property type="term" value="P:epoxide metabolic process"/>
    <property type="evidence" value="ECO:0007669"/>
    <property type="project" value="TreeGrafter"/>
</dbReference>
<protein>
    <submittedName>
        <fullName evidence="4">Epoxide hydrolase</fullName>
    </submittedName>
</protein>
<evidence type="ECO:0000259" key="3">
    <source>
        <dbReference type="Pfam" id="PF06441"/>
    </source>
</evidence>
<dbReference type="VEuPathDB" id="FungiDB:AFLA_006724"/>
<dbReference type="PANTHER" id="PTHR21661">
    <property type="entry name" value="EPOXIDE HYDROLASE 1-RELATED"/>
    <property type="match status" value="1"/>
</dbReference>
<dbReference type="AlphaFoldDB" id="A0A7U2MKM3"/>
<sequence length="353" mass="41143">MTSPEIREFTVKIPRERGERLKRKPRDTRLPGQEIVPGAGTRYEPEYNWTDDLYEKWTDDFDWYFVQDKINEPSHYIGEFEAVQIHFRHSRSKTANAISLLLIHWWPAVFYEFSRVWGPMLHPVNENEQALHVVVPSVPGFCCSNWPPKAGWTLQDTVRLFDSVMKKLGYNEYMVQCGGTRHFVGRELGMRCTPSCKLIHFNFIPSEMPNNAKSWTEREHAIAERKEDRYENHLGYAVCMRTRPHTIRIGLHDKILIMPSTRCFSENLPNEEFVEFTTDFCSSSLKVRFGYSSFLGDTEHSSKRMVEMTGKVVYHQEHDNGGHFAALECPGELVQDVRELAAQELEEVAYIID</sequence>
<reference evidence="5" key="1">
    <citation type="journal article" date="2021" name="G3 (Bethesda)">
        <title>Chromosome assembled and annotated genome sequence of Aspergillus flavus NRRL 3357.</title>
        <authorList>
            <person name="Skerker J.M."/>
            <person name="Pianalto K.M."/>
            <person name="Mondo S.J."/>
            <person name="Yang K."/>
            <person name="Arkin A.P."/>
            <person name="Keller N.P."/>
            <person name="Grigoriev I.V."/>
            <person name="Louise Glass N.L."/>
        </authorList>
    </citation>
    <scope>NUCLEOTIDE SEQUENCE [LARGE SCALE GENOMIC DNA]</scope>
    <source>
        <strain evidence="5">ATCC 200026 / FGSC A1120 / IAM 13836 / NRRL 3357 / JCM 12722 / SRRC 167</strain>
    </source>
</reference>
<keyword evidence="5" id="KW-1185">Reference proteome</keyword>
<proteinExistence type="inferred from homology"/>
<evidence type="ECO:0000256" key="1">
    <source>
        <dbReference type="ARBA" id="ARBA00010088"/>
    </source>
</evidence>
<evidence type="ECO:0000256" key="2">
    <source>
        <dbReference type="ARBA" id="ARBA00022801"/>
    </source>
</evidence>
<dbReference type="VEuPathDB" id="FungiDB:F9C07_2230417"/>
<gene>
    <name evidence="4" type="ORF">F9C07_2230417</name>
</gene>
<dbReference type="Proteomes" id="UP000596276">
    <property type="component" value="Chromosome 3"/>
</dbReference>
<dbReference type="PANTHER" id="PTHR21661:SF79">
    <property type="entry name" value="EPOXIDE HYDROLASE"/>
    <property type="match status" value="1"/>
</dbReference>
<comment type="similarity">
    <text evidence="1">Belongs to the peptidase S33 family.</text>
</comment>
<dbReference type="Gene3D" id="3.40.50.1820">
    <property type="entry name" value="alpha/beta hydrolase"/>
    <property type="match status" value="2"/>
</dbReference>
<feature type="domain" description="Epoxide hydrolase N-terminal" evidence="3">
    <location>
        <begin position="6"/>
        <end position="113"/>
    </location>
</feature>
<dbReference type="InterPro" id="IPR010497">
    <property type="entry name" value="Epoxide_hydro_N"/>
</dbReference>
<name>A0A7U2MKM3_ASPFN</name>
<dbReference type="InterPro" id="IPR016292">
    <property type="entry name" value="Epoxide_hydrolase"/>
</dbReference>
<dbReference type="PIRSF" id="PIRSF001112">
    <property type="entry name" value="Epoxide_hydrolase"/>
    <property type="match status" value="1"/>
</dbReference>
<keyword evidence="2 4" id="KW-0378">Hydrolase</keyword>
<dbReference type="SUPFAM" id="SSF53474">
    <property type="entry name" value="alpha/beta-Hydrolases"/>
    <property type="match status" value="1"/>
</dbReference>
<dbReference type="EMBL" id="CP044620">
    <property type="protein sequence ID" value="QRD85487.1"/>
    <property type="molecule type" value="Genomic_DNA"/>
</dbReference>
<dbReference type="InterPro" id="IPR029058">
    <property type="entry name" value="AB_hydrolase_fold"/>
</dbReference>
<dbReference type="GO" id="GO:0004301">
    <property type="term" value="F:epoxide hydrolase activity"/>
    <property type="evidence" value="ECO:0007669"/>
    <property type="project" value="TreeGrafter"/>
</dbReference>
<dbReference type="Pfam" id="PF06441">
    <property type="entry name" value="EHN"/>
    <property type="match status" value="1"/>
</dbReference>
<organism evidence="4 5">
    <name type="scientific">Aspergillus flavus (strain ATCC 200026 / FGSC A1120 / IAM 13836 / NRRL 3357 / JCM 12722 / SRRC 167)</name>
    <dbReference type="NCBI Taxonomy" id="332952"/>
    <lineage>
        <taxon>Eukaryota</taxon>
        <taxon>Fungi</taxon>
        <taxon>Dikarya</taxon>
        <taxon>Ascomycota</taxon>
        <taxon>Pezizomycotina</taxon>
        <taxon>Eurotiomycetes</taxon>
        <taxon>Eurotiomycetidae</taxon>
        <taxon>Eurotiales</taxon>
        <taxon>Aspergillaceae</taxon>
        <taxon>Aspergillus</taxon>
        <taxon>Aspergillus subgen. Circumdati</taxon>
    </lineage>
</organism>
<evidence type="ECO:0000313" key="4">
    <source>
        <dbReference type="EMBL" id="QRD85487.1"/>
    </source>
</evidence>